<dbReference type="EMBL" id="JAHQIW010004358">
    <property type="protein sequence ID" value="KAJ1362059.1"/>
    <property type="molecule type" value="Genomic_DNA"/>
</dbReference>
<sequence length="130" mass="14735">MGLGFPREYWLETKDTARLVRLSSSKHVYRVLEDGYDSTARHHRGQYSDSNLHCYWDRGMCDKEMKDKVTTTSVNTTYTSISGTLMTTNIIMSNWSRMMWQAVVNKAVRMLASGPFASNFFSATATVGGN</sequence>
<dbReference type="Proteomes" id="UP001196413">
    <property type="component" value="Unassembled WGS sequence"/>
</dbReference>
<name>A0AAD5N7Y8_PARTN</name>
<evidence type="ECO:0000313" key="2">
    <source>
        <dbReference type="Proteomes" id="UP001196413"/>
    </source>
</evidence>
<dbReference type="AlphaFoldDB" id="A0AAD5N7Y8"/>
<proteinExistence type="predicted"/>
<keyword evidence="2" id="KW-1185">Reference proteome</keyword>
<reference evidence="1" key="1">
    <citation type="submission" date="2021-06" db="EMBL/GenBank/DDBJ databases">
        <title>Parelaphostrongylus tenuis whole genome reference sequence.</title>
        <authorList>
            <person name="Garwood T.J."/>
            <person name="Larsen P.A."/>
            <person name="Fountain-Jones N.M."/>
            <person name="Garbe J.R."/>
            <person name="Macchietto M.G."/>
            <person name="Kania S.A."/>
            <person name="Gerhold R.W."/>
            <person name="Richards J.E."/>
            <person name="Wolf T.M."/>
        </authorList>
    </citation>
    <scope>NUCLEOTIDE SEQUENCE</scope>
    <source>
        <strain evidence="1">MNPRO001-30</strain>
        <tissue evidence="1">Meninges</tissue>
    </source>
</reference>
<organism evidence="1 2">
    <name type="scientific">Parelaphostrongylus tenuis</name>
    <name type="common">Meningeal worm</name>
    <dbReference type="NCBI Taxonomy" id="148309"/>
    <lineage>
        <taxon>Eukaryota</taxon>
        <taxon>Metazoa</taxon>
        <taxon>Ecdysozoa</taxon>
        <taxon>Nematoda</taxon>
        <taxon>Chromadorea</taxon>
        <taxon>Rhabditida</taxon>
        <taxon>Rhabditina</taxon>
        <taxon>Rhabditomorpha</taxon>
        <taxon>Strongyloidea</taxon>
        <taxon>Metastrongylidae</taxon>
        <taxon>Parelaphostrongylus</taxon>
    </lineage>
</organism>
<gene>
    <name evidence="1" type="ORF">KIN20_021469</name>
</gene>
<protein>
    <submittedName>
        <fullName evidence="1">Uncharacterized protein</fullName>
    </submittedName>
</protein>
<evidence type="ECO:0000313" key="1">
    <source>
        <dbReference type="EMBL" id="KAJ1362059.1"/>
    </source>
</evidence>
<accession>A0AAD5N7Y8</accession>
<comment type="caution">
    <text evidence="1">The sequence shown here is derived from an EMBL/GenBank/DDBJ whole genome shotgun (WGS) entry which is preliminary data.</text>
</comment>